<dbReference type="EMBL" id="FMJD01000005">
    <property type="protein sequence ID" value="SCM74594.1"/>
    <property type="molecule type" value="Genomic_DNA"/>
</dbReference>
<dbReference type="AlphaFoldDB" id="A0A212LAI9"/>
<proteinExistence type="predicted"/>
<name>A0A212LAI9_9HYPH</name>
<sequence>MASSSLDTTGHSHRGERPWLYSAKAPHAVIKLRKLVPEKCQASEAILDLYMNAIGMI</sequence>
<reference evidence="2" key="1">
    <citation type="submission" date="2016-08" db="EMBL/GenBank/DDBJ databases">
        <authorList>
            <person name="Seilhamer J.J."/>
        </authorList>
    </citation>
    <scope>NUCLEOTIDE SEQUENCE</scope>
    <source>
        <strain evidence="2">86</strain>
    </source>
</reference>
<dbReference type="InterPro" id="IPR046367">
    <property type="entry name" value="GapR-like_DNA-bd"/>
</dbReference>
<accession>A0A212LAI9</accession>
<evidence type="ECO:0000259" key="1">
    <source>
        <dbReference type="Pfam" id="PF10073"/>
    </source>
</evidence>
<dbReference type="GO" id="GO:0003677">
    <property type="term" value="F:DNA binding"/>
    <property type="evidence" value="ECO:0007669"/>
    <property type="project" value="InterPro"/>
</dbReference>
<evidence type="ECO:0000313" key="2">
    <source>
        <dbReference type="EMBL" id="SCM74594.1"/>
    </source>
</evidence>
<protein>
    <recommendedName>
        <fullName evidence="1">GapR-like DNA-binding domain-containing protein</fullName>
    </recommendedName>
</protein>
<dbReference type="RefSeq" id="WP_353884645.1">
    <property type="nucleotide sequence ID" value="NZ_LT608334.1"/>
</dbReference>
<organism evidence="2">
    <name type="scientific">uncultured Pleomorphomonas sp</name>
    <dbReference type="NCBI Taxonomy" id="442121"/>
    <lineage>
        <taxon>Bacteria</taxon>
        <taxon>Pseudomonadati</taxon>
        <taxon>Pseudomonadota</taxon>
        <taxon>Alphaproteobacteria</taxon>
        <taxon>Hyphomicrobiales</taxon>
        <taxon>Pleomorphomonadaceae</taxon>
        <taxon>Pleomorphomonas</taxon>
        <taxon>environmental samples</taxon>
    </lineage>
</organism>
<dbReference type="Pfam" id="PF10073">
    <property type="entry name" value="GapR_DNA-bd"/>
    <property type="match status" value="1"/>
</dbReference>
<gene>
    <name evidence="2" type="ORF">KL86PLE_130277</name>
</gene>
<feature type="domain" description="GapR-like DNA-binding" evidence="1">
    <location>
        <begin position="21"/>
        <end position="55"/>
    </location>
</feature>